<feature type="domain" description="NAD-dependent DNA ligase N-terminal" evidence="9">
    <location>
        <begin position="25"/>
        <end position="424"/>
    </location>
</feature>
<dbReference type="InterPro" id="IPR050326">
    <property type="entry name" value="NAD_dep_DNA_ligaseB"/>
</dbReference>
<dbReference type="InterPro" id="IPR012340">
    <property type="entry name" value="NA-bd_OB-fold"/>
</dbReference>
<comment type="similarity">
    <text evidence="7">Belongs to the NAD-dependent DNA ligase family. LigB subfamily.</text>
</comment>
<dbReference type="HAMAP" id="MF_01587">
    <property type="entry name" value="DNA_ligase_B"/>
    <property type="match status" value="1"/>
</dbReference>
<dbReference type="Gene3D" id="1.10.287.610">
    <property type="entry name" value="Helix hairpin bin"/>
    <property type="match status" value="1"/>
</dbReference>
<comment type="catalytic activity">
    <reaction evidence="6 7">
        <text>NAD(+) + (deoxyribonucleotide)n-3'-hydroxyl + 5'-phospho-(deoxyribonucleotide)m = (deoxyribonucleotide)n+m + AMP + beta-nicotinamide D-nucleotide.</text>
        <dbReference type="EC" id="6.5.1.2"/>
    </reaction>
</comment>
<reference evidence="10 11" key="1">
    <citation type="submission" date="2018-03" db="EMBL/GenBank/DDBJ databases">
        <title>Diversity of phytobeneficial traits revealed by whole-genome analysis of worldwide-isolated phenazine-producing Pseudomonas spp.</title>
        <authorList>
            <person name="Biessy A."/>
            <person name="Novinscak A."/>
            <person name="Blom J."/>
            <person name="Leger G."/>
            <person name="Thomashow L.S."/>
            <person name="Cazorla F.M."/>
            <person name="Josic D."/>
            <person name="Filion M."/>
        </authorList>
    </citation>
    <scope>NUCLEOTIDE SEQUENCE [LARGE SCALE GENOMIC DNA]</scope>
    <source>
        <strain evidence="10 11">30B</strain>
    </source>
</reference>
<keyword evidence="1 7" id="KW-0436">Ligase</keyword>
<proteinExistence type="inferred from homology"/>
<dbReference type="Gene3D" id="3.30.470.30">
    <property type="entry name" value="DNA ligase/mRNA capping enzyme"/>
    <property type="match status" value="1"/>
</dbReference>
<dbReference type="SMART" id="SM00532">
    <property type="entry name" value="LIGANc"/>
    <property type="match status" value="1"/>
</dbReference>
<keyword evidence="8" id="KW-0732">Signal</keyword>
<dbReference type="EC" id="6.5.1.2" evidence="7"/>
<evidence type="ECO:0000256" key="4">
    <source>
        <dbReference type="ARBA" id="ARBA00023027"/>
    </source>
</evidence>
<dbReference type="SUPFAM" id="SSF47781">
    <property type="entry name" value="RuvA domain 2-like"/>
    <property type="match status" value="1"/>
</dbReference>
<dbReference type="NCBIfam" id="NF005987">
    <property type="entry name" value="PRK08097.1"/>
    <property type="match status" value="1"/>
</dbReference>
<evidence type="ECO:0000256" key="2">
    <source>
        <dbReference type="ARBA" id="ARBA00022705"/>
    </source>
</evidence>
<dbReference type="InterPro" id="IPR020923">
    <property type="entry name" value="DNA_ligase_B"/>
</dbReference>
<dbReference type="PANTHER" id="PTHR47810:SF1">
    <property type="entry name" value="DNA LIGASE B"/>
    <property type="match status" value="1"/>
</dbReference>
<dbReference type="PANTHER" id="PTHR47810">
    <property type="entry name" value="DNA LIGASE"/>
    <property type="match status" value="1"/>
</dbReference>
<dbReference type="AlphaFoldDB" id="A0A3G7UEX3"/>
<dbReference type="GO" id="GO:0006260">
    <property type="term" value="P:DNA replication"/>
    <property type="evidence" value="ECO:0007669"/>
    <property type="project" value="UniProtKB-KW"/>
</dbReference>
<dbReference type="InterPro" id="IPR013839">
    <property type="entry name" value="DNAligase_adenylation"/>
</dbReference>
<dbReference type="Gene3D" id="2.40.50.140">
    <property type="entry name" value="Nucleic acid-binding proteins"/>
    <property type="match status" value="1"/>
</dbReference>
<feature type="active site" description="N6-AMP-lysine intermediate" evidence="7">
    <location>
        <position position="122"/>
    </location>
</feature>
<accession>A0A3G7UEX3</accession>
<gene>
    <name evidence="7" type="primary">ligB</name>
    <name evidence="10" type="ORF">C4K03_5863</name>
</gene>
<feature type="chain" id="PRO_5018221927" description="DNA ligase B" evidence="8">
    <location>
        <begin position="20"/>
        <end position="554"/>
    </location>
</feature>
<feature type="signal peptide" evidence="8">
    <location>
        <begin position="1"/>
        <end position="19"/>
    </location>
</feature>
<dbReference type="Pfam" id="PF01653">
    <property type="entry name" value="DNA_ligase_aden"/>
    <property type="match status" value="1"/>
</dbReference>
<dbReference type="InterPro" id="IPR013840">
    <property type="entry name" value="DNAligase_N"/>
</dbReference>
<dbReference type="Pfam" id="PF03120">
    <property type="entry name" value="OB_DNA_ligase"/>
    <property type="match status" value="1"/>
</dbReference>
<dbReference type="Gene3D" id="1.10.150.20">
    <property type="entry name" value="5' to 3' exonuclease, C-terminal subdomain"/>
    <property type="match status" value="2"/>
</dbReference>
<dbReference type="GO" id="GO:0003911">
    <property type="term" value="F:DNA ligase (NAD+) activity"/>
    <property type="evidence" value="ECO:0007669"/>
    <property type="project" value="UniProtKB-UniRule"/>
</dbReference>
<dbReference type="PIRSF" id="PIRSF001604">
    <property type="entry name" value="LigA"/>
    <property type="match status" value="1"/>
</dbReference>
<evidence type="ECO:0000313" key="11">
    <source>
        <dbReference type="Proteomes" id="UP000268696"/>
    </source>
</evidence>
<dbReference type="Proteomes" id="UP000268696">
    <property type="component" value="Chromosome"/>
</dbReference>
<organism evidence="10 11">
    <name type="scientific">Pseudomonas synxantha</name>
    <dbReference type="NCBI Taxonomy" id="47883"/>
    <lineage>
        <taxon>Bacteria</taxon>
        <taxon>Pseudomonadati</taxon>
        <taxon>Pseudomonadota</taxon>
        <taxon>Gammaproteobacteria</taxon>
        <taxon>Pseudomonadales</taxon>
        <taxon>Pseudomonadaceae</taxon>
        <taxon>Pseudomonas</taxon>
    </lineage>
</organism>
<keyword evidence="5 7" id="KW-0234">DNA repair</keyword>
<comment type="function">
    <text evidence="7">Catalyzes the formation of phosphodiester linkages between 5'-phosphoryl and 3'-hydroxyl groups in double-stranded DNA using NAD as a coenzyme and as the energy source for the reaction.</text>
</comment>
<name>A0A3G7UEX3_9PSED</name>
<evidence type="ECO:0000256" key="6">
    <source>
        <dbReference type="ARBA" id="ARBA00034005"/>
    </source>
</evidence>
<evidence type="ECO:0000256" key="7">
    <source>
        <dbReference type="HAMAP-Rule" id="MF_01587"/>
    </source>
</evidence>
<sequence>MMHRFMVFFLSVLPGWAWAEACPDNAHAQLGTLTRQVSQWDDSYHRLGQSPISDELYDQARQRLAHWHECAHQPLPKADNPLASSRGTLRHPVAHTGLGKLLDESAVSDWLSTRRDVWVQPKVDGVAVTLVYRQGRLHQLISRGDGLLGHDWSASGRRIAGIVQQLPDAVDVVLQGELYWRLNHHVQSMKGGLNARSKVAGLMNRRHLSDAEANGIGLFVWAWPDGPEDYTERLATLAHWGFTDSQRYSHPIENISKAAHWRTHWYNAPLPFASDGVVLHQAARAPAERWQASAPYWAVAWKYPAVKALALVRNVAFQVGRTGRITPILELEPVRLDDRQISRVSASSLKRWETLDIRPGDQVSISLAGQVIPRLDEVVLRNATRVDVQVPDTRAFHALSCWQLDPGCEDQLLARLTWLSGKQGLALPHMGRETWNILIQAGLIAGFLDWLTLDAAQLATIEGFGDRTRARVLDNIQSARQRPFSQWLKALGVPPAARNNLEGDWQALVAKDTQAWLASDGIGPGRAAQLSAFFRDPQVQALAETLRGAGIDGF</sequence>
<evidence type="ECO:0000313" key="10">
    <source>
        <dbReference type="EMBL" id="AZE57970.1"/>
    </source>
</evidence>
<dbReference type="EMBL" id="CP027754">
    <property type="protein sequence ID" value="AZE57970.1"/>
    <property type="molecule type" value="Genomic_DNA"/>
</dbReference>
<evidence type="ECO:0000256" key="1">
    <source>
        <dbReference type="ARBA" id="ARBA00022598"/>
    </source>
</evidence>
<evidence type="ECO:0000259" key="9">
    <source>
        <dbReference type="SMART" id="SM00532"/>
    </source>
</evidence>
<dbReference type="SUPFAM" id="SSF56091">
    <property type="entry name" value="DNA ligase/mRNA capping enzyme, catalytic domain"/>
    <property type="match status" value="1"/>
</dbReference>
<dbReference type="RefSeq" id="WP_124379756.1">
    <property type="nucleotide sequence ID" value="NZ_CP027754.1"/>
</dbReference>
<protein>
    <recommendedName>
        <fullName evidence="7">DNA ligase B</fullName>
        <ecNumber evidence="7">6.5.1.2</ecNumber>
    </recommendedName>
    <alternativeName>
        <fullName evidence="7">Polydeoxyribonucleotide synthase [NAD(+)] B</fullName>
    </alternativeName>
</protein>
<dbReference type="InterPro" id="IPR001679">
    <property type="entry name" value="DNA_ligase"/>
</dbReference>
<evidence type="ECO:0000256" key="5">
    <source>
        <dbReference type="ARBA" id="ARBA00023204"/>
    </source>
</evidence>
<evidence type="ECO:0000256" key="8">
    <source>
        <dbReference type="SAM" id="SignalP"/>
    </source>
</evidence>
<keyword evidence="3 7" id="KW-0227">DNA damage</keyword>
<evidence type="ECO:0000256" key="3">
    <source>
        <dbReference type="ARBA" id="ARBA00022763"/>
    </source>
</evidence>
<dbReference type="InterPro" id="IPR004150">
    <property type="entry name" value="NAD_DNA_ligase_OB"/>
</dbReference>
<dbReference type="GO" id="GO:0006281">
    <property type="term" value="P:DNA repair"/>
    <property type="evidence" value="ECO:0007669"/>
    <property type="project" value="UniProtKB-KW"/>
</dbReference>
<keyword evidence="2 7" id="KW-0235">DNA replication</keyword>
<keyword evidence="4 7" id="KW-0520">NAD</keyword>
<dbReference type="SUPFAM" id="SSF50249">
    <property type="entry name" value="Nucleic acid-binding proteins"/>
    <property type="match status" value="1"/>
</dbReference>
<dbReference type="InterPro" id="IPR010994">
    <property type="entry name" value="RuvA_2-like"/>
</dbReference>